<dbReference type="InterPro" id="IPR036457">
    <property type="entry name" value="PPM-type-like_dom_sf"/>
</dbReference>
<evidence type="ECO:0000256" key="2">
    <source>
        <dbReference type="PROSITE-ProRule" id="PRU00169"/>
    </source>
</evidence>
<dbReference type="InterPro" id="IPR011006">
    <property type="entry name" value="CheY-like_superfamily"/>
</dbReference>
<evidence type="ECO:0000313" key="5">
    <source>
        <dbReference type="Proteomes" id="UP000599074"/>
    </source>
</evidence>
<dbReference type="PANTHER" id="PTHR43156">
    <property type="entry name" value="STAGE II SPORULATION PROTEIN E-RELATED"/>
    <property type="match status" value="1"/>
</dbReference>
<dbReference type="Gene3D" id="3.60.40.10">
    <property type="entry name" value="PPM-type phosphatase domain"/>
    <property type="match status" value="1"/>
</dbReference>
<accession>A0A8J3TGC9</accession>
<organism evidence="4 5">
    <name type="scientific">Planosporangium mesophilum</name>
    <dbReference type="NCBI Taxonomy" id="689768"/>
    <lineage>
        <taxon>Bacteria</taxon>
        <taxon>Bacillati</taxon>
        <taxon>Actinomycetota</taxon>
        <taxon>Actinomycetes</taxon>
        <taxon>Micromonosporales</taxon>
        <taxon>Micromonosporaceae</taxon>
        <taxon>Planosporangium</taxon>
    </lineage>
</organism>
<feature type="domain" description="Response regulatory" evidence="3">
    <location>
        <begin position="54"/>
        <end position="168"/>
    </location>
</feature>
<dbReference type="Proteomes" id="UP000599074">
    <property type="component" value="Unassembled WGS sequence"/>
</dbReference>
<dbReference type="PROSITE" id="PS50110">
    <property type="entry name" value="RESPONSE_REGULATORY"/>
    <property type="match status" value="1"/>
</dbReference>
<feature type="modified residue" description="4-aspartylphosphate" evidence="2">
    <location>
        <position position="103"/>
    </location>
</feature>
<proteinExistence type="predicted"/>
<evidence type="ECO:0000256" key="1">
    <source>
        <dbReference type="ARBA" id="ARBA00022801"/>
    </source>
</evidence>
<comment type="caution">
    <text evidence="4">The sequence shown here is derived from an EMBL/GenBank/DDBJ whole genome shotgun (WGS) entry which is preliminary data.</text>
</comment>
<dbReference type="GO" id="GO:0000160">
    <property type="term" value="P:phosphorelay signal transduction system"/>
    <property type="evidence" value="ECO:0007669"/>
    <property type="project" value="InterPro"/>
</dbReference>
<dbReference type="AlphaFoldDB" id="A0A8J3TGC9"/>
<dbReference type="GO" id="GO:0016791">
    <property type="term" value="F:phosphatase activity"/>
    <property type="evidence" value="ECO:0007669"/>
    <property type="project" value="TreeGrafter"/>
</dbReference>
<keyword evidence="5" id="KW-1185">Reference proteome</keyword>
<dbReference type="Pfam" id="PF07228">
    <property type="entry name" value="SpoIIE"/>
    <property type="match status" value="1"/>
</dbReference>
<keyword evidence="1" id="KW-0378">Hydrolase</keyword>
<dbReference type="InterPro" id="IPR052016">
    <property type="entry name" value="Bact_Sigma-Reg"/>
</dbReference>
<dbReference type="InterPro" id="IPR001789">
    <property type="entry name" value="Sig_transdc_resp-reg_receiver"/>
</dbReference>
<dbReference type="PANTHER" id="PTHR43156:SF2">
    <property type="entry name" value="STAGE II SPORULATION PROTEIN E"/>
    <property type="match status" value="1"/>
</dbReference>
<keyword evidence="2" id="KW-0597">Phosphoprotein</keyword>
<dbReference type="CDD" id="cd00156">
    <property type="entry name" value="REC"/>
    <property type="match status" value="1"/>
</dbReference>
<evidence type="ECO:0000313" key="4">
    <source>
        <dbReference type="EMBL" id="GII20985.1"/>
    </source>
</evidence>
<dbReference type="SMART" id="SM00331">
    <property type="entry name" value="PP2C_SIG"/>
    <property type="match status" value="1"/>
</dbReference>
<protein>
    <submittedName>
        <fullName evidence="4">Serine/threonine phosphatase</fullName>
    </submittedName>
</protein>
<evidence type="ECO:0000259" key="3">
    <source>
        <dbReference type="PROSITE" id="PS50110"/>
    </source>
</evidence>
<dbReference type="SUPFAM" id="SSF52172">
    <property type="entry name" value="CheY-like"/>
    <property type="match status" value="1"/>
</dbReference>
<name>A0A8J3TGC9_9ACTN</name>
<dbReference type="Pfam" id="PF00072">
    <property type="entry name" value="Response_reg"/>
    <property type="match status" value="1"/>
</dbReference>
<gene>
    <name evidence="4" type="ORF">Pme01_05820</name>
</gene>
<reference evidence="4" key="1">
    <citation type="submission" date="2021-01" db="EMBL/GenBank/DDBJ databases">
        <title>Whole genome shotgun sequence of Planosporangium mesophilum NBRC 109066.</title>
        <authorList>
            <person name="Komaki H."/>
            <person name="Tamura T."/>
        </authorList>
    </citation>
    <scope>NUCLEOTIDE SEQUENCE</scope>
    <source>
        <strain evidence="4">NBRC 109066</strain>
    </source>
</reference>
<sequence length="434" mass="46594">MHAIWNRPYEPADLRQTAEPARVTLPDTTTTRPELSHLGQLERTAPTGSPERLRVLLIEDDPGDAFLVQELLVEARAPVDLEIATSVAEARSRLRSVDCILLDLGLPDASGLSGLRELLNETTGTAVCVLTGLEDEHLGIAAVGEGAQDYLIKGQVDGVLLTRALRYAVERKRADENARRLREAQLQQAESARLERGLLPQPLVDPSTAGLVSFYRPGRHRALLGGDFYDVVEVSPGRLQLLVGDVCGHGVEEAALGVTLRVAWRALVLAQVPDDAVLPALEQVLVSERRSEELFATVAMVSVDVPAGRATIRLAGHPPPVLLTEGRAVPCEVDPGLVLGVLPGMSCPAIEIDLPGSDWGLLTYTDGLIEGLGGDTYDRLGIEGLCALLNGYRDTVATPHELPRWLVGQAELRNGEPLADDVAMLLLNAGGAQW</sequence>
<dbReference type="EMBL" id="BOON01000005">
    <property type="protein sequence ID" value="GII20985.1"/>
    <property type="molecule type" value="Genomic_DNA"/>
</dbReference>
<dbReference type="InterPro" id="IPR001932">
    <property type="entry name" value="PPM-type_phosphatase-like_dom"/>
</dbReference>
<dbReference type="Gene3D" id="3.40.50.2300">
    <property type="match status" value="1"/>
</dbReference>
<dbReference type="SMART" id="SM00448">
    <property type="entry name" value="REC"/>
    <property type="match status" value="1"/>
</dbReference>